<dbReference type="AlphaFoldDB" id="A0A448WWG9"/>
<reference evidence="1" key="1">
    <citation type="submission" date="2018-11" db="EMBL/GenBank/DDBJ databases">
        <authorList>
            <consortium name="Pathogen Informatics"/>
        </authorList>
    </citation>
    <scope>NUCLEOTIDE SEQUENCE</scope>
</reference>
<dbReference type="Pfam" id="PF10154">
    <property type="entry name" value="Fy-3"/>
    <property type="match status" value="1"/>
</dbReference>
<comment type="caution">
    <text evidence="1">The sequence shown here is derived from an EMBL/GenBank/DDBJ whole genome shotgun (WGS) entry which is preliminary data.</text>
</comment>
<evidence type="ECO:0000313" key="2">
    <source>
        <dbReference type="Proteomes" id="UP000784294"/>
    </source>
</evidence>
<dbReference type="OrthoDB" id="415359at2759"/>
<evidence type="ECO:0000313" key="1">
    <source>
        <dbReference type="EMBL" id="VEL21854.1"/>
    </source>
</evidence>
<dbReference type="EMBL" id="CAAALY010053439">
    <property type="protein sequence ID" value="VEL21854.1"/>
    <property type="molecule type" value="Genomic_DNA"/>
</dbReference>
<dbReference type="PANTHER" id="PTHR16525">
    <property type="entry name" value="PROTEIN C12ORF4"/>
    <property type="match status" value="1"/>
</dbReference>
<feature type="non-terminal residue" evidence="1">
    <location>
        <position position="1"/>
    </location>
</feature>
<proteinExistence type="predicted"/>
<organism evidence="1 2">
    <name type="scientific">Protopolystoma xenopodis</name>
    <dbReference type="NCBI Taxonomy" id="117903"/>
    <lineage>
        <taxon>Eukaryota</taxon>
        <taxon>Metazoa</taxon>
        <taxon>Spiralia</taxon>
        <taxon>Lophotrochozoa</taxon>
        <taxon>Platyhelminthes</taxon>
        <taxon>Monogenea</taxon>
        <taxon>Polyopisthocotylea</taxon>
        <taxon>Polystomatidea</taxon>
        <taxon>Polystomatidae</taxon>
        <taxon>Protopolystoma</taxon>
    </lineage>
</organism>
<sequence length="114" mass="11828">VPATSQTSGNRACCFPGDVYITRHSNLTGGSGGGLAGGGGGISLVFHLVVDEAAEGEGDRLRQSSRLHAALSAVLRTCFHYDVTTLTLPLLMVRSLSPVSKIIYTSVLFPNAPA</sequence>
<dbReference type="GO" id="GO:0005737">
    <property type="term" value="C:cytoplasm"/>
    <property type="evidence" value="ECO:0007669"/>
    <property type="project" value="TreeGrafter"/>
</dbReference>
<dbReference type="InterPro" id="IPR019311">
    <property type="entry name" value="Fy-3"/>
</dbReference>
<protein>
    <submittedName>
        <fullName evidence="1">Uncharacterized protein</fullName>
    </submittedName>
</protein>
<name>A0A448WWG9_9PLAT</name>
<keyword evidence="2" id="KW-1185">Reference proteome</keyword>
<accession>A0A448WWG9</accession>
<dbReference type="PANTHER" id="PTHR16525:SF0">
    <property type="entry name" value="PROTEIN C12ORF4"/>
    <property type="match status" value="1"/>
</dbReference>
<gene>
    <name evidence="1" type="ORF">PXEA_LOCUS15294</name>
</gene>
<dbReference type="Proteomes" id="UP000784294">
    <property type="component" value="Unassembled WGS sequence"/>
</dbReference>